<reference evidence="1" key="1">
    <citation type="submission" date="2020-03" db="EMBL/GenBank/DDBJ databases">
        <title>Hybrid Assembly of Korean Phytophthora infestans isolates.</title>
        <authorList>
            <person name="Prokchorchik M."/>
            <person name="Lee Y."/>
            <person name="Seo J."/>
            <person name="Cho J.-H."/>
            <person name="Park Y.-E."/>
            <person name="Jang D.-C."/>
            <person name="Im J.-S."/>
            <person name="Choi J.-G."/>
            <person name="Park H.-J."/>
            <person name="Lee G.-B."/>
            <person name="Lee Y.-G."/>
            <person name="Hong S.-Y."/>
            <person name="Cho K."/>
            <person name="Sohn K.H."/>
        </authorList>
    </citation>
    <scope>NUCLEOTIDE SEQUENCE</scope>
    <source>
        <strain evidence="1">KR_2_A2</strain>
    </source>
</reference>
<sequence length="106" mass="11736">MWVERVMHLNPPKVTGYVLDGEVTTSGVTPDKFVNVSSSGAGFSEVGEAFLDLCDEDKKCSSHFKKKGLKATVQQLLARFDRNPTSACDKQGLEKGYLSLGLWEYF</sequence>
<gene>
    <name evidence="1" type="ORF">GN958_ATG07924</name>
</gene>
<dbReference type="EMBL" id="JAACNO010001132">
    <property type="protein sequence ID" value="KAF4142861.1"/>
    <property type="molecule type" value="Genomic_DNA"/>
</dbReference>
<comment type="caution">
    <text evidence="1">The sequence shown here is derived from an EMBL/GenBank/DDBJ whole genome shotgun (WGS) entry which is preliminary data.</text>
</comment>
<dbReference type="AlphaFoldDB" id="A0A8S9UPY5"/>
<proteinExistence type="predicted"/>
<accession>A0A8S9UPY5</accession>
<dbReference type="Proteomes" id="UP000704712">
    <property type="component" value="Unassembled WGS sequence"/>
</dbReference>
<evidence type="ECO:0000313" key="2">
    <source>
        <dbReference type="Proteomes" id="UP000704712"/>
    </source>
</evidence>
<protein>
    <submittedName>
        <fullName evidence="1">Uncharacterized protein</fullName>
    </submittedName>
</protein>
<name>A0A8S9UPY5_PHYIN</name>
<evidence type="ECO:0000313" key="1">
    <source>
        <dbReference type="EMBL" id="KAF4142861.1"/>
    </source>
</evidence>
<organism evidence="1 2">
    <name type="scientific">Phytophthora infestans</name>
    <name type="common">Potato late blight agent</name>
    <name type="synonym">Botrytis infestans</name>
    <dbReference type="NCBI Taxonomy" id="4787"/>
    <lineage>
        <taxon>Eukaryota</taxon>
        <taxon>Sar</taxon>
        <taxon>Stramenopiles</taxon>
        <taxon>Oomycota</taxon>
        <taxon>Peronosporomycetes</taxon>
        <taxon>Peronosporales</taxon>
        <taxon>Peronosporaceae</taxon>
        <taxon>Phytophthora</taxon>
    </lineage>
</organism>